<sequence>MIRRSFVILAFLAASLSQAAAQGDDIRRSLGEAQRAYQSGDLGATRIALEEALQLLAQRRAAGLARSLPGPLPGWAATDVPDSMQADLTDGTSASRSYRNAGGQSVQVSLTIDNPMTAQFAMILTNPGMAGSMGRLIRIGDRRALQIADDVIQMPVDNRILVTITGDGPNEAKLAYARAIDIAQLITRN</sequence>
<dbReference type="Proteomes" id="UP000766336">
    <property type="component" value="Unassembled WGS sequence"/>
</dbReference>
<comment type="caution">
    <text evidence="3">The sequence shown here is derived from an EMBL/GenBank/DDBJ whole genome shotgun (WGS) entry which is preliminary data.</text>
</comment>
<evidence type="ECO:0000256" key="2">
    <source>
        <dbReference type="SAM" id="SignalP"/>
    </source>
</evidence>
<dbReference type="RefSeq" id="WP_213669856.1">
    <property type="nucleotide sequence ID" value="NZ_JAHCDA010000002.1"/>
</dbReference>
<keyword evidence="4" id="KW-1185">Reference proteome</keyword>
<feature type="signal peptide" evidence="2">
    <location>
        <begin position="1"/>
        <end position="19"/>
    </location>
</feature>
<evidence type="ECO:0000313" key="3">
    <source>
        <dbReference type="EMBL" id="MBS7811167.1"/>
    </source>
</evidence>
<protein>
    <submittedName>
        <fullName evidence="3">Uncharacterized protein</fullName>
    </submittedName>
</protein>
<evidence type="ECO:0000313" key="4">
    <source>
        <dbReference type="Proteomes" id="UP000766336"/>
    </source>
</evidence>
<keyword evidence="2" id="KW-0732">Signal</keyword>
<accession>A0ABS5QBU6</accession>
<feature type="chain" id="PRO_5046347154" evidence="2">
    <location>
        <begin position="20"/>
        <end position="189"/>
    </location>
</feature>
<proteinExistence type="predicted"/>
<gene>
    <name evidence="3" type="ORF">KHU32_09480</name>
</gene>
<dbReference type="EMBL" id="JAHCDA010000002">
    <property type="protein sequence ID" value="MBS7811167.1"/>
    <property type="molecule type" value="Genomic_DNA"/>
</dbReference>
<evidence type="ECO:0000256" key="1">
    <source>
        <dbReference type="SAM" id="MobiDB-lite"/>
    </source>
</evidence>
<reference evidence="3 4" key="1">
    <citation type="submission" date="2021-05" db="EMBL/GenBank/DDBJ databases">
        <title>Roseococcus sp. XZZS9, whole genome shotgun sequencing project.</title>
        <authorList>
            <person name="Zhao G."/>
            <person name="Shen L."/>
        </authorList>
    </citation>
    <scope>NUCLEOTIDE SEQUENCE [LARGE SCALE GENOMIC DNA]</scope>
    <source>
        <strain evidence="3 4">XZZS9</strain>
    </source>
</reference>
<feature type="region of interest" description="Disordered" evidence="1">
    <location>
        <begin position="76"/>
        <end position="100"/>
    </location>
</feature>
<name>A0ABS5QBU6_9PROT</name>
<organism evidence="3 4">
    <name type="scientific">Roseococcus pinisoli</name>
    <dbReference type="NCBI Taxonomy" id="2835040"/>
    <lineage>
        <taxon>Bacteria</taxon>
        <taxon>Pseudomonadati</taxon>
        <taxon>Pseudomonadota</taxon>
        <taxon>Alphaproteobacteria</taxon>
        <taxon>Acetobacterales</taxon>
        <taxon>Roseomonadaceae</taxon>
        <taxon>Roseococcus</taxon>
    </lineage>
</organism>
<feature type="compositionally biased region" description="Polar residues" evidence="1">
    <location>
        <begin position="90"/>
        <end position="100"/>
    </location>
</feature>